<evidence type="ECO:0000256" key="2">
    <source>
        <dbReference type="SAM" id="Phobius"/>
    </source>
</evidence>
<sequence>MMAKATESAFVGAYISTFLYGAYIVIAYHCSLVMYHRHKTKQLHMYLLGTHITLFLLINLRCMTTIVRTLYGITHQEPDGTINLHPLWSSWSLVENSAWVLTILVADAFLIYRTFIVWMNKCTVILVPLLLFAADAGTGIYVLVILARSTTMLHRQLNANSAFGTMTLAVNVVCTALISYRIWIVRRNVSRTRLGPDPLAGVIALIVESAAVYTVLLICLIITLGLGSFVYYVFFDIQSAVIGIVFSMIIIRVSQGQAHGDTSTGAVISSAIRWQDSTDVTNPPGAAVSSNLEIRLETVIDTHNDDVEIQHADSKPSNETDHESVVSATYKT</sequence>
<keyword evidence="2" id="KW-0472">Membrane</keyword>
<feature type="transmembrane region" description="Helical" evidence="2">
    <location>
        <begin position="199"/>
        <end position="223"/>
    </location>
</feature>
<keyword evidence="4" id="KW-1185">Reference proteome</keyword>
<feature type="region of interest" description="Disordered" evidence="1">
    <location>
        <begin position="309"/>
        <end position="332"/>
    </location>
</feature>
<evidence type="ECO:0000313" key="3">
    <source>
        <dbReference type="EMBL" id="KAK0496460.1"/>
    </source>
</evidence>
<feature type="transmembrane region" description="Helical" evidence="2">
    <location>
        <begin position="229"/>
        <end position="251"/>
    </location>
</feature>
<feature type="transmembrane region" description="Helical" evidence="2">
    <location>
        <begin position="12"/>
        <end position="35"/>
    </location>
</feature>
<dbReference type="EMBL" id="JAUEPU010000015">
    <property type="protein sequence ID" value="KAK0496460.1"/>
    <property type="molecule type" value="Genomic_DNA"/>
</dbReference>
<keyword evidence="2" id="KW-1133">Transmembrane helix</keyword>
<feature type="transmembrane region" description="Helical" evidence="2">
    <location>
        <begin position="91"/>
        <end position="112"/>
    </location>
</feature>
<dbReference type="AlphaFoldDB" id="A0AA39Q6G3"/>
<feature type="transmembrane region" description="Helical" evidence="2">
    <location>
        <begin position="159"/>
        <end position="178"/>
    </location>
</feature>
<accession>A0AA39Q6G3</accession>
<reference evidence="3" key="1">
    <citation type="submission" date="2023-06" db="EMBL/GenBank/DDBJ databases">
        <authorList>
            <consortium name="Lawrence Berkeley National Laboratory"/>
            <person name="Ahrendt S."/>
            <person name="Sahu N."/>
            <person name="Indic B."/>
            <person name="Wong-Bajracharya J."/>
            <person name="Merenyi Z."/>
            <person name="Ke H.-M."/>
            <person name="Monk M."/>
            <person name="Kocsube S."/>
            <person name="Drula E."/>
            <person name="Lipzen A."/>
            <person name="Balint B."/>
            <person name="Henrissat B."/>
            <person name="Andreopoulos B."/>
            <person name="Martin F.M."/>
            <person name="Harder C.B."/>
            <person name="Rigling D."/>
            <person name="Ford K.L."/>
            <person name="Foster G.D."/>
            <person name="Pangilinan J."/>
            <person name="Papanicolaou A."/>
            <person name="Barry K."/>
            <person name="LaButti K."/>
            <person name="Viragh M."/>
            <person name="Koriabine M."/>
            <person name="Yan M."/>
            <person name="Riley R."/>
            <person name="Champramary S."/>
            <person name="Plett K.L."/>
            <person name="Tsai I.J."/>
            <person name="Slot J."/>
            <person name="Sipos G."/>
            <person name="Plett J."/>
            <person name="Nagy L.G."/>
            <person name="Grigoriev I.V."/>
        </authorList>
    </citation>
    <scope>NUCLEOTIDE SEQUENCE</scope>
    <source>
        <strain evidence="3">HWK02</strain>
    </source>
</reference>
<name>A0AA39Q6G3_9AGAR</name>
<dbReference type="Proteomes" id="UP001175228">
    <property type="component" value="Unassembled WGS sequence"/>
</dbReference>
<evidence type="ECO:0000313" key="4">
    <source>
        <dbReference type="Proteomes" id="UP001175228"/>
    </source>
</evidence>
<feature type="transmembrane region" description="Helical" evidence="2">
    <location>
        <begin position="124"/>
        <end position="147"/>
    </location>
</feature>
<proteinExistence type="predicted"/>
<organism evidence="3 4">
    <name type="scientific">Armillaria luteobubalina</name>
    <dbReference type="NCBI Taxonomy" id="153913"/>
    <lineage>
        <taxon>Eukaryota</taxon>
        <taxon>Fungi</taxon>
        <taxon>Dikarya</taxon>
        <taxon>Basidiomycota</taxon>
        <taxon>Agaricomycotina</taxon>
        <taxon>Agaricomycetes</taxon>
        <taxon>Agaricomycetidae</taxon>
        <taxon>Agaricales</taxon>
        <taxon>Marasmiineae</taxon>
        <taxon>Physalacriaceae</taxon>
        <taxon>Armillaria</taxon>
    </lineage>
</organism>
<keyword evidence="2" id="KW-0812">Transmembrane</keyword>
<gene>
    <name evidence="3" type="ORF">EDD18DRAFT_207167</name>
</gene>
<feature type="transmembrane region" description="Helical" evidence="2">
    <location>
        <begin position="47"/>
        <end position="71"/>
    </location>
</feature>
<protein>
    <submittedName>
        <fullName evidence="3">Uncharacterized protein</fullName>
    </submittedName>
</protein>
<feature type="compositionally biased region" description="Basic and acidic residues" evidence="1">
    <location>
        <begin position="309"/>
        <end position="324"/>
    </location>
</feature>
<comment type="caution">
    <text evidence="3">The sequence shown here is derived from an EMBL/GenBank/DDBJ whole genome shotgun (WGS) entry which is preliminary data.</text>
</comment>
<evidence type="ECO:0000256" key="1">
    <source>
        <dbReference type="SAM" id="MobiDB-lite"/>
    </source>
</evidence>